<comment type="caution">
    <text evidence="3">The sequence shown here is derived from an EMBL/GenBank/DDBJ whole genome shotgun (WGS) entry which is preliminary data.</text>
</comment>
<proteinExistence type="predicted"/>
<name>A0ABS8ZC81_9PSEU</name>
<evidence type="ECO:0000313" key="3">
    <source>
        <dbReference type="EMBL" id="MCE7004143.1"/>
    </source>
</evidence>
<organism evidence="3 4">
    <name type="scientific">Kibdelosporangium philippinense</name>
    <dbReference type="NCBI Taxonomy" id="211113"/>
    <lineage>
        <taxon>Bacteria</taxon>
        <taxon>Bacillati</taxon>
        <taxon>Actinomycetota</taxon>
        <taxon>Actinomycetes</taxon>
        <taxon>Pseudonocardiales</taxon>
        <taxon>Pseudonocardiaceae</taxon>
        <taxon>Kibdelosporangium</taxon>
    </lineage>
</organism>
<dbReference type="InterPro" id="IPR035992">
    <property type="entry name" value="Ricin_B-like_lectins"/>
</dbReference>
<gene>
    <name evidence="3" type="ORF">LWC34_15060</name>
</gene>
<evidence type="ECO:0000259" key="2">
    <source>
        <dbReference type="Pfam" id="PF00652"/>
    </source>
</evidence>
<reference evidence="3 4" key="1">
    <citation type="submission" date="2021-12" db="EMBL/GenBank/DDBJ databases">
        <title>Genome sequence of Kibdelosporangium philippinense ATCC 49844.</title>
        <authorList>
            <person name="Fedorov E.A."/>
            <person name="Omeragic M."/>
            <person name="Shalygina K.F."/>
            <person name="Maclea K.S."/>
        </authorList>
    </citation>
    <scope>NUCLEOTIDE SEQUENCE [LARGE SCALE GENOMIC DNA]</scope>
    <source>
        <strain evidence="3 4">ATCC 49844</strain>
    </source>
</reference>
<feature type="domain" description="Ricin B lectin" evidence="2">
    <location>
        <begin position="27"/>
        <end position="165"/>
    </location>
</feature>
<protein>
    <submittedName>
        <fullName evidence="3">RICIN domain-containing protein</fullName>
    </submittedName>
</protein>
<sequence length="169" mass="18940">MRRLGYVAVLAMTALAVLVAPAQAATWGQIQNKFSTKCVDEKDQDRQVNGAHVQQWDCKSVSNQRWLPVQQPNGFFQLISERSGKCLMIDGRDTRSGALAVVWDCIPGDRAQQWNRVRNPFPNATNSSWLVNVNSEKCLEIPGWNTGNGLFLAQSDCVGGHKQYWNTNF</sequence>
<evidence type="ECO:0000313" key="4">
    <source>
        <dbReference type="Proteomes" id="UP001521150"/>
    </source>
</evidence>
<dbReference type="InterPro" id="IPR000772">
    <property type="entry name" value="Ricin_B_lectin"/>
</dbReference>
<keyword evidence="1" id="KW-0732">Signal</keyword>
<keyword evidence="4" id="KW-1185">Reference proteome</keyword>
<feature type="signal peptide" evidence="1">
    <location>
        <begin position="1"/>
        <end position="24"/>
    </location>
</feature>
<dbReference type="Proteomes" id="UP001521150">
    <property type="component" value="Unassembled WGS sequence"/>
</dbReference>
<dbReference type="RefSeq" id="WP_233725681.1">
    <property type="nucleotide sequence ID" value="NZ_JAJVCN010000001.1"/>
</dbReference>
<feature type="chain" id="PRO_5046387489" evidence="1">
    <location>
        <begin position="25"/>
        <end position="169"/>
    </location>
</feature>
<dbReference type="CDD" id="cd00161">
    <property type="entry name" value="beta-trefoil_Ricin-like"/>
    <property type="match status" value="1"/>
</dbReference>
<evidence type="ECO:0000256" key="1">
    <source>
        <dbReference type="SAM" id="SignalP"/>
    </source>
</evidence>
<dbReference type="Pfam" id="PF00652">
    <property type="entry name" value="Ricin_B_lectin"/>
    <property type="match status" value="1"/>
</dbReference>
<dbReference type="PROSITE" id="PS50231">
    <property type="entry name" value="RICIN_B_LECTIN"/>
    <property type="match status" value="1"/>
</dbReference>
<dbReference type="Gene3D" id="2.80.10.50">
    <property type="match status" value="1"/>
</dbReference>
<dbReference type="SUPFAM" id="SSF50370">
    <property type="entry name" value="Ricin B-like lectins"/>
    <property type="match status" value="1"/>
</dbReference>
<accession>A0ABS8ZC81</accession>
<dbReference type="EMBL" id="JAJVCN010000001">
    <property type="protein sequence ID" value="MCE7004143.1"/>
    <property type="molecule type" value="Genomic_DNA"/>
</dbReference>